<name>A0ACB9AIK3_CICIN</name>
<evidence type="ECO:0000313" key="1">
    <source>
        <dbReference type="EMBL" id="KAI3709449.1"/>
    </source>
</evidence>
<sequence>MLLRSSSNPALNSWFQQQNPKGLSSPEPDFIHRNRRSPASSLHSSCSPSDSSKKISRASSESDLIGISHPKRRNSLSSVNSLLSSVAVEEDVEAEEIESRGLLFSSSGLDCNEGCGVQLMVDGNGGSGGGGKICGGRRGNGDYYGSDGTDVYYQSMIEANPGNSLILGNYAKYLKEVRGDLFKAEEYCSRAILANPNDGNALSMYADLIWETQKDASRAQSYFDQAVKASPDDCYVMASYARFLWDADEEDDEEVSNMNISTPNFFHETSQQFPIPAS</sequence>
<organism evidence="1 2">
    <name type="scientific">Cichorium intybus</name>
    <name type="common">Chicory</name>
    <dbReference type="NCBI Taxonomy" id="13427"/>
    <lineage>
        <taxon>Eukaryota</taxon>
        <taxon>Viridiplantae</taxon>
        <taxon>Streptophyta</taxon>
        <taxon>Embryophyta</taxon>
        <taxon>Tracheophyta</taxon>
        <taxon>Spermatophyta</taxon>
        <taxon>Magnoliopsida</taxon>
        <taxon>eudicotyledons</taxon>
        <taxon>Gunneridae</taxon>
        <taxon>Pentapetalae</taxon>
        <taxon>asterids</taxon>
        <taxon>campanulids</taxon>
        <taxon>Asterales</taxon>
        <taxon>Asteraceae</taxon>
        <taxon>Cichorioideae</taxon>
        <taxon>Cichorieae</taxon>
        <taxon>Cichoriinae</taxon>
        <taxon>Cichorium</taxon>
    </lineage>
</organism>
<comment type="caution">
    <text evidence="1">The sequence shown here is derived from an EMBL/GenBank/DDBJ whole genome shotgun (WGS) entry which is preliminary data.</text>
</comment>
<dbReference type="EMBL" id="CM042015">
    <property type="protein sequence ID" value="KAI3709449.1"/>
    <property type="molecule type" value="Genomic_DNA"/>
</dbReference>
<reference evidence="2" key="1">
    <citation type="journal article" date="2022" name="Mol. Ecol. Resour.">
        <title>The genomes of chicory, endive, great burdock and yacon provide insights into Asteraceae palaeo-polyploidization history and plant inulin production.</title>
        <authorList>
            <person name="Fan W."/>
            <person name="Wang S."/>
            <person name="Wang H."/>
            <person name="Wang A."/>
            <person name="Jiang F."/>
            <person name="Liu H."/>
            <person name="Zhao H."/>
            <person name="Xu D."/>
            <person name="Zhang Y."/>
        </authorList>
    </citation>
    <scope>NUCLEOTIDE SEQUENCE [LARGE SCALE GENOMIC DNA]</scope>
    <source>
        <strain evidence="2">cv. Punajuju</strain>
    </source>
</reference>
<reference evidence="1 2" key="2">
    <citation type="journal article" date="2022" name="Mol. Ecol. Resour.">
        <title>The genomes of chicory, endive, great burdock and yacon provide insights into Asteraceae paleo-polyploidization history and plant inulin production.</title>
        <authorList>
            <person name="Fan W."/>
            <person name="Wang S."/>
            <person name="Wang H."/>
            <person name="Wang A."/>
            <person name="Jiang F."/>
            <person name="Liu H."/>
            <person name="Zhao H."/>
            <person name="Xu D."/>
            <person name="Zhang Y."/>
        </authorList>
    </citation>
    <scope>NUCLEOTIDE SEQUENCE [LARGE SCALE GENOMIC DNA]</scope>
    <source>
        <strain evidence="2">cv. Punajuju</strain>
        <tissue evidence="1">Leaves</tissue>
    </source>
</reference>
<keyword evidence="2" id="KW-1185">Reference proteome</keyword>
<protein>
    <submittedName>
        <fullName evidence="1">Uncharacterized protein</fullName>
    </submittedName>
</protein>
<accession>A0ACB9AIK3</accession>
<gene>
    <name evidence="1" type="ORF">L2E82_39211</name>
</gene>
<dbReference type="Proteomes" id="UP001055811">
    <property type="component" value="Linkage Group LG07"/>
</dbReference>
<evidence type="ECO:0000313" key="2">
    <source>
        <dbReference type="Proteomes" id="UP001055811"/>
    </source>
</evidence>
<proteinExistence type="predicted"/>